<organism evidence="1 2">
    <name type="scientific">Cronartium quercuum f. sp. fusiforme G11</name>
    <dbReference type="NCBI Taxonomy" id="708437"/>
    <lineage>
        <taxon>Eukaryota</taxon>
        <taxon>Fungi</taxon>
        <taxon>Dikarya</taxon>
        <taxon>Basidiomycota</taxon>
        <taxon>Pucciniomycotina</taxon>
        <taxon>Pucciniomycetes</taxon>
        <taxon>Pucciniales</taxon>
        <taxon>Coleosporiaceae</taxon>
        <taxon>Cronartium</taxon>
    </lineage>
</organism>
<reference evidence="1" key="1">
    <citation type="submission" date="2013-11" db="EMBL/GenBank/DDBJ databases">
        <title>Genome sequence of the fusiform rust pathogen reveals effectors for host alternation and coevolution with pine.</title>
        <authorList>
            <consortium name="DOE Joint Genome Institute"/>
            <person name="Smith K."/>
            <person name="Pendleton A."/>
            <person name="Kubisiak T."/>
            <person name="Anderson C."/>
            <person name="Salamov A."/>
            <person name="Aerts A."/>
            <person name="Riley R."/>
            <person name="Clum A."/>
            <person name="Lindquist E."/>
            <person name="Ence D."/>
            <person name="Campbell M."/>
            <person name="Kronenberg Z."/>
            <person name="Feau N."/>
            <person name="Dhillon B."/>
            <person name="Hamelin R."/>
            <person name="Burleigh J."/>
            <person name="Smith J."/>
            <person name="Yandell M."/>
            <person name="Nelson C."/>
            <person name="Grigoriev I."/>
            <person name="Davis J."/>
        </authorList>
    </citation>
    <scope>NUCLEOTIDE SEQUENCE</scope>
    <source>
        <strain evidence="1">G11</strain>
    </source>
</reference>
<gene>
    <name evidence="1" type="ORF">CROQUDRAFT_53417</name>
</gene>
<evidence type="ECO:0000313" key="1">
    <source>
        <dbReference type="EMBL" id="KAG0140346.1"/>
    </source>
</evidence>
<sequence>YILNSAALQSAEVCHWLTCQALPEVQPAKWCQAISVGLAIWKATGAAATADLVMQPRCTQIVLQATAVMLGPMVTEPRMKDTLFLS</sequence>
<feature type="non-terminal residue" evidence="1">
    <location>
        <position position="1"/>
    </location>
</feature>
<dbReference type="EMBL" id="MU167452">
    <property type="protein sequence ID" value="KAG0140346.1"/>
    <property type="molecule type" value="Genomic_DNA"/>
</dbReference>
<accession>A0A9P6T618</accession>
<comment type="caution">
    <text evidence="1">The sequence shown here is derived from an EMBL/GenBank/DDBJ whole genome shotgun (WGS) entry which is preliminary data.</text>
</comment>
<dbReference type="AlphaFoldDB" id="A0A9P6T618"/>
<name>A0A9P6T618_9BASI</name>
<evidence type="ECO:0000313" key="2">
    <source>
        <dbReference type="Proteomes" id="UP000886653"/>
    </source>
</evidence>
<keyword evidence="2" id="KW-1185">Reference proteome</keyword>
<protein>
    <submittedName>
        <fullName evidence="1">Uncharacterized protein</fullName>
    </submittedName>
</protein>
<dbReference type="Proteomes" id="UP000886653">
    <property type="component" value="Unassembled WGS sequence"/>
</dbReference>
<proteinExistence type="predicted"/>